<accession>A0A2H0UBS6</accession>
<evidence type="ECO:0000256" key="2">
    <source>
        <dbReference type="ARBA" id="ARBA00006171"/>
    </source>
</evidence>
<keyword evidence="5" id="KW-0119">Carbohydrate metabolism</keyword>
<dbReference type="InterPro" id="IPR023214">
    <property type="entry name" value="HAD_sf"/>
</dbReference>
<dbReference type="Gene3D" id="1.10.150.240">
    <property type="entry name" value="Putative phosphatase, domain 2"/>
    <property type="match status" value="1"/>
</dbReference>
<reference evidence="7" key="1">
    <citation type="submission" date="2017-09" db="EMBL/GenBank/DDBJ databases">
        <title>Depth-based differentiation of microbial function through sediment-hosted aquifers and enrichment of novel symbionts in the deep terrestrial subsurface.</title>
        <authorList>
            <person name="Probst A.J."/>
            <person name="Ladd B."/>
            <person name="Jarett J.K."/>
            <person name="Geller-Mcgrath D.E."/>
            <person name="Sieber C.M.K."/>
            <person name="Emerson J.B."/>
            <person name="Anantharaman K."/>
            <person name="Thomas B.C."/>
            <person name="Malmstrom R."/>
            <person name="Stieglmeier M."/>
            <person name="Klingl A."/>
            <person name="Woyke T."/>
            <person name="Ryan C.M."/>
            <person name="Banfield J.F."/>
        </authorList>
    </citation>
    <scope>NUCLEOTIDE SEQUENCE [LARGE SCALE GENOMIC DNA]</scope>
</reference>
<comment type="caution">
    <text evidence="6">The sequence shown here is derived from an EMBL/GenBank/DDBJ whole genome shotgun (WGS) entry which is preliminary data.</text>
</comment>
<comment type="cofactor">
    <cofactor evidence="1">
        <name>Mg(2+)</name>
        <dbReference type="ChEBI" id="CHEBI:18420"/>
    </cofactor>
</comment>
<keyword evidence="3" id="KW-0479">Metal-binding</keyword>
<dbReference type="InterPro" id="IPR006439">
    <property type="entry name" value="HAD-SF_hydro_IA"/>
</dbReference>
<evidence type="ECO:0000313" key="7">
    <source>
        <dbReference type="Proteomes" id="UP000231192"/>
    </source>
</evidence>
<evidence type="ECO:0000313" key="6">
    <source>
        <dbReference type="EMBL" id="PIR83837.1"/>
    </source>
</evidence>
<dbReference type="InterPro" id="IPR036412">
    <property type="entry name" value="HAD-like_sf"/>
</dbReference>
<proteinExistence type="inferred from homology"/>
<sequence length="262" mass="29072">MLHIFRRALATQRHLKRSRHYSAYYSQLLIRLFSDDMLGPMSKSPPQKAFIFDMDGVLIDTERTWVKHGGDFLPNLLGKEIMEKIGSTIGMSGAAIFKKARELGADFDEVACIAQHDAEAKRIYGIAAMTTGIDELGNMLHERGYAMGIVSASRREWINFMLPRLSFADHISLVLSLSERPDLRGKPDPDGYQEAMQLMGVTPDNTIILEDSNSGIAAGKAANAFVIGLRANLVDGYKQEGADLYADSIEDVMRHIASLDHL</sequence>
<dbReference type="NCBIfam" id="TIGR01509">
    <property type="entry name" value="HAD-SF-IA-v3"/>
    <property type="match status" value="1"/>
</dbReference>
<dbReference type="SUPFAM" id="SSF56784">
    <property type="entry name" value="HAD-like"/>
    <property type="match status" value="1"/>
</dbReference>
<dbReference type="Proteomes" id="UP000231192">
    <property type="component" value="Unassembled WGS sequence"/>
</dbReference>
<gene>
    <name evidence="6" type="ORF">COU18_02030</name>
</gene>
<evidence type="ECO:0000256" key="5">
    <source>
        <dbReference type="ARBA" id="ARBA00023277"/>
    </source>
</evidence>
<dbReference type="GO" id="GO:0003824">
    <property type="term" value="F:catalytic activity"/>
    <property type="evidence" value="ECO:0007669"/>
    <property type="project" value="UniProtKB-ARBA"/>
</dbReference>
<comment type="similarity">
    <text evidence="2">Belongs to the HAD-like hydrolase superfamily. CbbY/CbbZ/Gph/YieH family.</text>
</comment>
<dbReference type="GO" id="GO:0046872">
    <property type="term" value="F:metal ion binding"/>
    <property type="evidence" value="ECO:0007669"/>
    <property type="project" value="UniProtKB-KW"/>
</dbReference>
<organism evidence="6 7">
    <name type="scientific">Candidatus Kaiserbacteria bacterium CG10_big_fil_rev_8_21_14_0_10_51_14</name>
    <dbReference type="NCBI Taxonomy" id="1974610"/>
    <lineage>
        <taxon>Bacteria</taxon>
        <taxon>Candidatus Kaiseribacteriota</taxon>
    </lineage>
</organism>
<evidence type="ECO:0008006" key="8">
    <source>
        <dbReference type="Google" id="ProtNLM"/>
    </source>
</evidence>
<dbReference type="SFLD" id="SFLDG01129">
    <property type="entry name" value="C1.5:_HAD__Beta-PGM__Phosphata"/>
    <property type="match status" value="1"/>
</dbReference>
<dbReference type="Gene3D" id="3.40.50.1000">
    <property type="entry name" value="HAD superfamily/HAD-like"/>
    <property type="match status" value="1"/>
</dbReference>
<dbReference type="AlphaFoldDB" id="A0A2H0UBS6"/>
<dbReference type="PANTHER" id="PTHR46193">
    <property type="entry name" value="6-PHOSPHOGLUCONATE PHOSPHATASE"/>
    <property type="match status" value="1"/>
</dbReference>
<name>A0A2H0UBS6_9BACT</name>
<dbReference type="InterPro" id="IPR041492">
    <property type="entry name" value="HAD_2"/>
</dbReference>
<dbReference type="InterPro" id="IPR051600">
    <property type="entry name" value="Beta-PGM-like"/>
</dbReference>
<evidence type="ECO:0000256" key="1">
    <source>
        <dbReference type="ARBA" id="ARBA00001946"/>
    </source>
</evidence>
<protein>
    <recommendedName>
        <fullName evidence="8">HAD family phosphatase</fullName>
    </recommendedName>
</protein>
<dbReference type="PANTHER" id="PTHR46193:SF18">
    <property type="entry name" value="HEXITOL PHOSPHATASE B"/>
    <property type="match status" value="1"/>
</dbReference>
<dbReference type="InterPro" id="IPR023198">
    <property type="entry name" value="PGP-like_dom2"/>
</dbReference>
<dbReference type="Pfam" id="PF13419">
    <property type="entry name" value="HAD_2"/>
    <property type="match status" value="1"/>
</dbReference>
<evidence type="ECO:0000256" key="3">
    <source>
        <dbReference type="ARBA" id="ARBA00022723"/>
    </source>
</evidence>
<keyword evidence="4" id="KW-0460">Magnesium</keyword>
<dbReference type="SFLD" id="SFLDS00003">
    <property type="entry name" value="Haloacid_Dehalogenase"/>
    <property type="match status" value="1"/>
</dbReference>
<evidence type="ECO:0000256" key="4">
    <source>
        <dbReference type="ARBA" id="ARBA00022842"/>
    </source>
</evidence>
<dbReference type="EMBL" id="PFBK01000006">
    <property type="protein sequence ID" value="PIR83837.1"/>
    <property type="molecule type" value="Genomic_DNA"/>
</dbReference>